<dbReference type="Gene3D" id="2.160.20.10">
    <property type="entry name" value="Single-stranded right-handed beta-helix, Pectin lyase-like"/>
    <property type="match status" value="2"/>
</dbReference>
<dbReference type="SMART" id="SM00710">
    <property type="entry name" value="PbH1"/>
    <property type="match status" value="14"/>
</dbReference>
<sequence>MRRLLATVAVVTALVVASTAAPTIGTAQTSHSQSITECTTITDPGVYTLGTDITNATASPCLDIESSAVVVDGNGHTLTGDGDGVAVNANQTESRTADGHANVTVRDLTVDSWGTGLNFVFAPNATATDLTVTETAIGVQVGSLDTRPGYETASDGAMVRNSTFEHVESAVRTAGSNRIEVVDNAITAYETVGIRLDTVNDAIVSGNDVVATAESGDAIQVRTSDPAVNDGSSDNVVASNRIVNGAITVEHASDDVTNTHLVDNEVVNGSIAVGLARGVPTQTRVANNTLTHSDITVSFASAVTIEDNVLTNPGTGPRGSIALRNAGSNTVRNNTISGAETGVVMSQLATDNTITANTITDTDVGVSLRSNSYNNTIEGNTLADNAIGVEVSFVDSTDDRANDIRGNDIMNNTDGIFVRALDRNLVVEGNDIQHNEHGITLQASAVCSPTAEGAAFVAVHDNRIANNTAYGVLNQNADVVNATSNYWGASDGPSSAADVDAPFADPETGTLANGSGAAVSEDPNSAGQSNVHFDAWLQQAPEDVGAGNQSAT</sequence>
<evidence type="ECO:0000259" key="2">
    <source>
        <dbReference type="Pfam" id="PF05048"/>
    </source>
</evidence>
<evidence type="ECO:0008006" key="6">
    <source>
        <dbReference type="Google" id="ProtNLM"/>
    </source>
</evidence>
<evidence type="ECO:0000259" key="3">
    <source>
        <dbReference type="Pfam" id="PF13229"/>
    </source>
</evidence>
<dbReference type="EMBL" id="CP011947">
    <property type="protein sequence ID" value="AKU08157.1"/>
    <property type="molecule type" value="Genomic_DNA"/>
</dbReference>
<feature type="domain" description="Periplasmic copper-binding protein NosD beta helix" evidence="2">
    <location>
        <begin position="230"/>
        <end position="390"/>
    </location>
</feature>
<feature type="domain" description="Right handed beta helix" evidence="3">
    <location>
        <begin position="397"/>
        <end position="484"/>
    </location>
</feature>
<dbReference type="InterPro" id="IPR039448">
    <property type="entry name" value="Beta_helix"/>
</dbReference>
<evidence type="ECO:0000256" key="1">
    <source>
        <dbReference type="SAM" id="MobiDB-lite"/>
    </source>
</evidence>
<reference evidence="5" key="1">
    <citation type="journal article" date="2015" name="J. Biotechnol.">
        <title>Complete genome sequence of Haloferax gibbonsii strain ARA6, a potential producer of polyhydroxyalkanoates and halocins isolated from Araruama, Rio de Janeiro, Brasil.</title>
        <authorList>
            <person name="Pinto L.H."/>
            <person name="D'Alincourt Carvalho-Assef A.P."/>
            <person name="Vieira R.P."/>
            <person name="Clementino M.M."/>
            <person name="Albano R.M."/>
        </authorList>
    </citation>
    <scope>NUCLEOTIDE SEQUENCE [LARGE SCALE GENOMIC DNA]</scope>
    <source>
        <strain evidence="5">ARA6</strain>
    </source>
</reference>
<gene>
    <name evidence="4" type="ORF">ABY42_10570</name>
</gene>
<dbReference type="Proteomes" id="UP000066124">
    <property type="component" value="Chromosome"/>
</dbReference>
<dbReference type="InterPro" id="IPR007742">
    <property type="entry name" value="NosD_dom"/>
</dbReference>
<proteinExistence type="predicted"/>
<evidence type="ECO:0000313" key="5">
    <source>
        <dbReference type="Proteomes" id="UP000066124"/>
    </source>
</evidence>
<dbReference type="InterPro" id="IPR006626">
    <property type="entry name" value="PbH1"/>
</dbReference>
<dbReference type="InterPro" id="IPR011050">
    <property type="entry name" value="Pectin_lyase_fold/virulence"/>
</dbReference>
<dbReference type="InterPro" id="IPR012334">
    <property type="entry name" value="Pectin_lyas_fold"/>
</dbReference>
<feature type="region of interest" description="Disordered" evidence="1">
    <location>
        <begin position="490"/>
        <end position="552"/>
    </location>
</feature>
<dbReference type="AlphaFoldDB" id="A0A0K1IUD2"/>
<feature type="compositionally biased region" description="Polar residues" evidence="1">
    <location>
        <begin position="522"/>
        <end position="531"/>
    </location>
</feature>
<organism evidence="4 5">
    <name type="scientific">Haloferax gibbonsii</name>
    <dbReference type="NCBI Taxonomy" id="35746"/>
    <lineage>
        <taxon>Archaea</taxon>
        <taxon>Methanobacteriati</taxon>
        <taxon>Methanobacteriota</taxon>
        <taxon>Stenosarchaea group</taxon>
        <taxon>Halobacteria</taxon>
        <taxon>Halobacteriales</taxon>
        <taxon>Haloferacaceae</taxon>
        <taxon>Haloferax</taxon>
    </lineage>
</organism>
<dbReference type="Pfam" id="PF05048">
    <property type="entry name" value="NosD"/>
    <property type="match status" value="1"/>
</dbReference>
<protein>
    <recommendedName>
        <fullName evidence="6">Copper-binding protein</fullName>
    </recommendedName>
</protein>
<name>A0A0K1IUD2_HALGI</name>
<dbReference type="KEGG" id="hgi:ABY42_10570"/>
<accession>A0A0K1IUD2</accession>
<dbReference type="PATRIC" id="fig|35746.4.peg.2269"/>
<dbReference type="SUPFAM" id="SSF51126">
    <property type="entry name" value="Pectin lyase-like"/>
    <property type="match status" value="2"/>
</dbReference>
<evidence type="ECO:0000313" key="4">
    <source>
        <dbReference type="EMBL" id="AKU08157.1"/>
    </source>
</evidence>
<dbReference type="Pfam" id="PF13229">
    <property type="entry name" value="Beta_helix"/>
    <property type="match status" value="1"/>
</dbReference>